<evidence type="ECO:0000313" key="2">
    <source>
        <dbReference type="Proteomes" id="UP000832072"/>
    </source>
</evidence>
<dbReference type="EMBL" id="OM638103">
    <property type="protein sequence ID" value="UNY46993.1"/>
    <property type="molecule type" value="Genomic_DNA"/>
</dbReference>
<accession>A0AAE9G972</accession>
<protein>
    <submittedName>
        <fullName evidence="1">Uncharacterized protein</fullName>
    </submittedName>
</protein>
<keyword evidence="2" id="KW-1185">Reference proteome</keyword>
<sequence>MNTDFMNIFFERDRETRLEFIQSHFYTASPQKIPTIKPQKRVKLKRKQIIKIYTTCFNMDTVYEYDVIREMICRINDCFGYKKPRATMGHHIPLNAGGDHSNKNWFIQERLENTKEGNNLPLTPKMSWSEQVLHILKIVEDCPNIMKIRDVIDFLPTYMEIYDDGEA</sequence>
<gene>
    <name evidence="1" type="ORF">EHEKIMEA_00111</name>
</gene>
<evidence type="ECO:0000313" key="1">
    <source>
        <dbReference type="EMBL" id="UNY46993.1"/>
    </source>
</evidence>
<proteinExistence type="predicted"/>
<reference evidence="1 2" key="1">
    <citation type="submission" date="2022-02" db="EMBL/GenBank/DDBJ databases">
        <authorList>
            <person name="Tian F."/>
            <person name="Li J."/>
            <person name="Li F."/>
            <person name="Tong Y."/>
        </authorList>
    </citation>
    <scope>NUCLEOTIDE SEQUENCE [LARGE SCALE GENOMIC DNA]</scope>
</reference>
<dbReference type="Proteomes" id="UP000832072">
    <property type="component" value="Segment"/>
</dbReference>
<organism evidence="1 2">
    <name type="scientific">Cronobacter phage LPCS28</name>
    <dbReference type="NCBI Taxonomy" id="2924885"/>
    <lineage>
        <taxon>Viruses</taxon>
        <taxon>Duplodnaviria</taxon>
        <taxon>Heunggongvirae</taxon>
        <taxon>Uroviricota</taxon>
        <taxon>Caudoviricetes</taxon>
        <taxon>Pantevenvirales</taxon>
        <taxon>Straboviridae</taxon>
        <taxon>Nanhuvirus</taxon>
        <taxon>Nanhuvirus LPCS28</taxon>
    </lineage>
</organism>
<name>A0AAE9G972_9CAUD</name>